<proteinExistence type="predicted"/>
<dbReference type="AlphaFoldDB" id="A0A5B0QYX5"/>
<evidence type="ECO:0000256" key="1">
    <source>
        <dbReference type="SAM" id="MobiDB-lite"/>
    </source>
</evidence>
<reference evidence="2 3" key="1">
    <citation type="submission" date="2019-05" db="EMBL/GenBank/DDBJ databases">
        <title>Emergence of the Ug99 lineage of the wheat stem rust pathogen through somatic hybridization.</title>
        <authorList>
            <person name="Li F."/>
            <person name="Upadhyaya N.M."/>
            <person name="Sperschneider J."/>
            <person name="Matny O."/>
            <person name="Nguyen-Phuc H."/>
            <person name="Mago R."/>
            <person name="Raley C."/>
            <person name="Miller M.E."/>
            <person name="Silverstein K.A.T."/>
            <person name="Henningsen E."/>
            <person name="Hirsch C.D."/>
            <person name="Visser B."/>
            <person name="Pretorius Z.A."/>
            <person name="Steffenson B.J."/>
            <person name="Schwessinger B."/>
            <person name="Dodds P.N."/>
            <person name="Figueroa M."/>
        </authorList>
    </citation>
    <scope>NUCLEOTIDE SEQUENCE [LARGE SCALE GENOMIC DNA]</scope>
    <source>
        <strain evidence="2">21-0</strain>
    </source>
</reference>
<dbReference type="Proteomes" id="UP000324748">
    <property type="component" value="Unassembled WGS sequence"/>
</dbReference>
<organism evidence="2 3">
    <name type="scientific">Puccinia graminis f. sp. tritici</name>
    <dbReference type="NCBI Taxonomy" id="56615"/>
    <lineage>
        <taxon>Eukaryota</taxon>
        <taxon>Fungi</taxon>
        <taxon>Dikarya</taxon>
        <taxon>Basidiomycota</taxon>
        <taxon>Pucciniomycotina</taxon>
        <taxon>Pucciniomycetes</taxon>
        <taxon>Pucciniales</taxon>
        <taxon>Pucciniaceae</taxon>
        <taxon>Puccinia</taxon>
    </lineage>
</organism>
<dbReference type="PANTHER" id="PTHR33324:SF2">
    <property type="entry name" value="MYB_SANT-LIKE DNA-BINDING DOMAIN-CONTAINING PROTEIN"/>
    <property type="match status" value="1"/>
</dbReference>
<evidence type="ECO:0000313" key="3">
    <source>
        <dbReference type="Proteomes" id="UP000324748"/>
    </source>
</evidence>
<keyword evidence="3" id="KW-1185">Reference proteome</keyword>
<feature type="region of interest" description="Disordered" evidence="1">
    <location>
        <begin position="131"/>
        <end position="152"/>
    </location>
</feature>
<dbReference type="EMBL" id="VSWC01000002">
    <property type="protein sequence ID" value="KAA1118045.1"/>
    <property type="molecule type" value="Genomic_DNA"/>
</dbReference>
<evidence type="ECO:0000313" key="2">
    <source>
        <dbReference type="EMBL" id="KAA1118045.1"/>
    </source>
</evidence>
<dbReference type="OrthoDB" id="168171at2759"/>
<name>A0A5B0QYX5_PUCGR</name>
<comment type="caution">
    <text evidence="2">The sequence shown here is derived from an EMBL/GenBank/DDBJ whole genome shotgun (WGS) entry which is preliminary data.</text>
</comment>
<protein>
    <submittedName>
        <fullName evidence="2">Uncharacterized protein</fullName>
    </submittedName>
</protein>
<sequence>MNPQPTPLPPALALDEPARRRIGWNRDGVDGGPTSIQLLLLWITAGANYRQWMASPFHTHEREVACTEIQLFMQTQGDISRDPRDINRKIQQLRQSYKSAHDFLVYTTGGDLARDPIIQVMAPVEYPAVAAVQTEPPASDREASEDESTNST</sequence>
<accession>A0A5B0QYX5</accession>
<dbReference type="PANTHER" id="PTHR33324">
    <property type="entry name" value="EXPRESSED PROTEIN"/>
    <property type="match status" value="1"/>
</dbReference>
<feature type="compositionally biased region" description="Acidic residues" evidence="1">
    <location>
        <begin position="143"/>
        <end position="152"/>
    </location>
</feature>
<gene>
    <name evidence="2" type="ORF">PGT21_030268</name>
</gene>